<dbReference type="GO" id="GO:0016779">
    <property type="term" value="F:nucleotidyltransferase activity"/>
    <property type="evidence" value="ECO:0007669"/>
    <property type="project" value="TreeGrafter"/>
</dbReference>
<sequence length="185" mass="20615">MANSAVKGVILLGGQSSRMGSDKAFLEWNGQKVLDILYERVALLSAEVWLSVNSSQYANLTEHYQCIQDRYEKIGPMGGILSALETLESDLLVVAIDMPSINVETLKPLISAGISTNKPTAYFSKNSLWQPLPSFWPKSCSKTLNEHISTYDYALNKYLEAYGNGLQMTHNEVQFHNINRPSDLP</sequence>
<dbReference type="OrthoDB" id="9788394at2"/>
<evidence type="ECO:0000256" key="4">
    <source>
        <dbReference type="ARBA" id="ARBA00022741"/>
    </source>
</evidence>
<comment type="caution">
    <text evidence="9">The sequence shown here is derived from an EMBL/GenBank/DDBJ whole genome shotgun (WGS) entry which is preliminary data.</text>
</comment>
<evidence type="ECO:0000313" key="9">
    <source>
        <dbReference type="EMBL" id="OEK04880.1"/>
    </source>
</evidence>
<dbReference type="AlphaFoldDB" id="A0A1E5T0H3"/>
<keyword evidence="2" id="KW-0808">Transferase</keyword>
<feature type="domain" description="MobA-like NTP transferase" evidence="8">
    <location>
        <begin position="8"/>
        <end position="159"/>
    </location>
</feature>
<keyword evidence="10" id="KW-1185">Reference proteome</keyword>
<evidence type="ECO:0000256" key="3">
    <source>
        <dbReference type="ARBA" id="ARBA00022723"/>
    </source>
</evidence>
<keyword evidence="7" id="KW-0501">Molybdenum cofactor biosynthesis</keyword>
<organism evidence="9 10">
    <name type="scientific">Roseivirga misakiensis</name>
    <dbReference type="NCBI Taxonomy" id="1563681"/>
    <lineage>
        <taxon>Bacteria</taxon>
        <taxon>Pseudomonadati</taxon>
        <taxon>Bacteroidota</taxon>
        <taxon>Cytophagia</taxon>
        <taxon>Cytophagales</taxon>
        <taxon>Roseivirgaceae</taxon>
        <taxon>Roseivirga</taxon>
    </lineage>
</organism>
<evidence type="ECO:0000256" key="5">
    <source>
        <dbReference type="ARBA" id="ARBA00022842"/>
    </source>
</evidence>
<evidence type="ECO:0000256" key="1">
    <source>
        <dbReference type="ARBA" id="ARBA00022490"/>
    </source>
</evidence>
<evidence type="ECO:0000313" key="10">
    <source>
        <dbReference type="Proteomes" id="UP000095552"/>
    </source>
</evidence>
<dbReference type="PANTHER" id="PTHR19136:SF81">
    <property type="entry name" value="MOLYBDENUM COFACTOR GUANYLYLTRANSFERASE"/>
    <property type="match status" value="1"/>
</dbReference>
<dbReference type="InterPro" id="IPR013482">
    <property type="entry name" value="Molybde_CF_guanTrfase"/>
</dbReference>
<accession>A0A1E5T0H3</accession>
<dbReference type="InterPro" id="IPR025877">
    <property type="entry name" value="MobA-like_NTP_Trfase"/>
</dbReference>
<evidence type="ECO:0000256" key="2">
    <source>
        <dbReference type="ARBA" id="ARBA00022679"/>
    </source>
</evidence>
<dbReference type="CDD" id="cd02503">
    <property type="entry name" value="MobA"/>
    <property type="match status" value="1"/>
</dbReference>
<gene>
    <name evidence="9" type="ORF">BFP71_15690</name>
</gene>
<evidence type="ECO:0000256" key="6">
    <source>
        <dbReference type="ARBA" id="ARBA00023134"/>
    </source>
</evidence>
<dbReference type="RefSeq" id="WP_069836385.1">
    <property type="nucleotide sequence ID" value="NZ_MDGQ01000005.1"/>
</dbReference>
<dbReference type="GO" id="GO:0005525">
    <property type="term" value="F:GTP binding"/>
    <property type="evidence" value="ECO:0007669"/>
    <property type="project" value="UniProtKB-KW"/>
</dbReference>
<keyword evidence="1" id="KW-0963">Cytoplasm</keyword>
<name>A0A1E5T0H3_9BACT</name>
<evidence type="ECO:0000256" key="7">
    <source>
        <dbReference type="ARBA" id="ARBA00023150"/>
    </source>
</evidence>
<dbReference type="GO" id="GO:0046872">
    <property type="term" value="F:metal ion binding"/>
    <property type="evidence" value="ECO:0007669"/>
    <property type="project" value="UniProtKB-KW"/>
</dbReference>
<dbReference type="GO" id="GO:0006777">
    <property type="term" value="P:Mo-molybdopterin cofactor biosynthetic process"/>
    <property type="evidence" value="ECO:0007669"/>
    <property type="project" value="UniProtKB-KW"/>
</dbReference>
<keyword evidence="3" id="KW-0479">Metal-binding</keyword>
<protein>
    <recommendedName>
        <fullName evidence="8">MobA-like NTP transferase domain-containing protein</fullName>
    </recommendedName>
</protein>
<reference evidence="9 10" key="1">
    <citation type="submission" date="2016-08" db="EMBL/GenBank/DDBJ databases">
        <title>Draft genome of Fabibacter sp. strain SK-8.</title>
        <authorList>
            <person name="Wong S.-K."/>
            <person name="Hamasaki K."/>
            <person name="Yoshizawa S."/>
        </authorList>
    </citation>
    <scope>NUCLEOTIDE SEQUENCE [LARGE SCALE GENOMIC DNA]</scope>
    <source>
        <strain evidence="9 10">SK-8</strain>
    </source>
</reference>
<dbReference type="InterPro" id="IPR029044">
    <property type="entry name" value="Nucleotide-diphossugar_trans"/>
</dbReference>
<keyword evidence="5" id="KW-0460">Magnesium</keyword>
<dbReference type="Pfam" id="PF12804">
    <property type="entry name" value="NTP_transf_3"/>
    <property type="match status" value="1"/>
</dbReference>
<dbReference type="PANTHER" id="PTHR19136">
    <property type="entry name" value="MOLYBDENUM COFACTOR GUANYLYLTRANSFERASE"/>
    <property type="match status" value="1"/>
</dbReference>
<keyword evidence="6" id="KW-0342">GTP-binding</keyword>
<dbReference type="STRING" id="1563681.BFP71_15690"/>
<dbReference type="SUPFAM" id="SSF53448">
    <property type="entry name" value="Nucleotide-diphospho-sugar transferases"/>
    <property type="match status" value="1"/>
</dbReference>
<dbReference type="Gene3D" id="3.90.550.10">
    <property type="entry name" value="Spore Coat Polysaccharide Biosynthesis Protein SpsA, Chain A"/>
    <property type="match status" value="1"/>
</dbReference>
<evidence type="ECO:0000259" key="8">
    <source>
        <dbReference type="Pfam" id="PF12804"/>
    </source>
</evidence>
<keyword evidence="4" id="KW-0547">Nucleotide-binding</keyword>
<dbReference type="EMBL" id="MDGQ01000005">
    <property type="protein sequence ID" value="OEK04880.1"/>
    <property type="molecule type" value="Genomic_DNA"/>
</dbReference>
<dbReference type="Proteomes" id="UP000095552">
    <property type="component" value="Unassembled WGS sequence"/>
</dbReference>
<proteinExistence type="predicted"/>